<evidence type="ECO:0000256" key="1">
    <source>
        <dbReference type="SAM" id="SignalP"/>
    </source>
</evidence>
<proteinExistence type="predicted"/>
<protein>
    <submittedName>
        <fullName evidence="3">ABC transporter substrate-binding protein</fullName>
    </submittedName>
</protein>
<dbReference type="Gene3D" id="3.10.105.10">
    <property type="entry name" value="Dipeptide-binding Protein, Domain 3"/>
    <property type="match status" value="1"/>
</dbReference>
<evidence type="ECO:0000313" key="4">
    <source>
        <dbReference type="Proteomes" id="UP000054314"/>
    </source>
</evidence>
<dbReference type="PIRSF" id="PIRSF002741">
    <property type="entry name" value="MppA"/>
    <property type="match status" value="1"/>
</dbReference>
<name>A0A0A0BZS1_9CELL</name>
<dbReference type="PROSITE" id="PS51257">
    <property type="entry name" value="PROKAR_LIPOPROTEIN"/>
    <property type="match status" value="1"/>
</dbReference>
<dbReference type="InterPro" id="IPR039424">
    <property type="entry name" value="SBP_5"/>
</dbReference>
<dbReference type="OrthoDB" id="7888869at2"/>
<feature type="chain" id="PRO_5001959857" evidence="1">
    <location>
        <begin position="23"/>
        <end position="624"/>
    </location>
</feature>
<dbReference type="GO" id="GO:1904680">
    <property type="term" value="F:peptide transmembrane transporter activity"/>
    <property type="evidence" value="ECO:0007669"/>
    <property type="project" value="TreeGrafter"/>
</dbReference>
<evidence type="ECO:0000313" key="3">
    <source>
        <dbReference type="EMBL" id="KGM13893.1"/>
    </source>
</evidence>
<organism evidence="3 4">
    <name type="scientific">Cellulomonas bogoriensis 69B4 = DSM 16987</name>
    <dbReference type="NCBI Taxonomy" id="1386082"/>
    <lineage>
        <taxon>Bacteria</taxon>
        <taxon>Bacillati</taxon>
        <taxon>Actinomycetota</taxon>
        <taxon>Actinomycetes</taxon>
        <taxon>Micrococcales</taxon>
        <taxon>Cellulomonadaceae</taxon>
        <taxon>Cellulomonas</taxon>
    </lineage>
</organism>
<keyword evidence="4" id="KW-1185">Reference proteome</keyword>
<feature type="signal peptide" evidence="1">
    <location>
        <begin position="1"/>
        <end position="22"/>
    </location>
</feature>
<dbReference type="GO" id="GO:0015833">
    <property type="term" value="P:peptide transport"/>
    <property type="evidence" value="ECO:0007669"/>
    <property type="project" value="TreeGrafter"/>
</dbReference>
<gene>
    <name evidence="3" type="ORF">N869_08095</name>
</gene>
<evidence type="ECO:0000259" key="2">
    <source>
        <dbReference type="Pfam" id="PF00496"/>
    </source>
</evidence>
<dbReference type="EMBL" id="AXCZ01000020">
    <property type="protein sequence ID" value="KGM13893.1"/>
    <property type="molecule type" value="Genomic_DNA"/>
</dbReference>
<dbReference type="Pfam" id="PF00496">
    <property type="entry name" value="SBP_bac_5"/>
    <property type="match status" value="1"/>
</dbReference>
<dbReference type="SUPFAM" id="SSF53850">
    <property type="entry name" value="Periplasmic binding protein-like II"/>
    <property type="match status" value="1"/>
</dbReference>
<dbReference type="Proteomes" id="UP000054314">
    <property type="component" value="Unassembled WGS sequence"/>
</dbReference>
<dbReference type="CDD" id="cd08501">
    <property type="entry name" value="PBP2_Lpqw"/>
    <property type="match status" value="1"/>
</dbReference>
<dbReference type="InterPro" id="IPR030678">
    <property type="entry name" value="Peptide/Ni-bd"/>
</dbReference>
<comment type="caution">
    <text evidence="3">The sequence shown here is derived from an EMBL/GenBank/DDBJ whole genome shotgun (WGS) entry which is preliminary data.</text>
</comment>
<dbReference type="PANTHER" id="PTHR30290">
    <property type="entry name" value="PERIPLASMIC BINDING COMPONENT OF ABC TRANSPORTER"/>
    <property type="match status" value="1"/>
</dbReference>
<dbReference type="Gene3D" id="3.40.190.10">
    <property type="entry name" value="Periplasmic binding protein-like II"/>
    <property type="match status" value="1"/>
</dbReference>
<accession>A0A0A0BZS1</accession>
<dbReference type="GO" id="GO:0042597">
    <property type="term" value="C:periplasmic space"/>
    <property type="evidence" value="ECO:0007669"/>
    <property type="project" value="UniProtKB-ARBA"/>
</dbReference>
<dbReference type="AlphaFoldDB" id="A0A0A0BZS1"/>
<dbReference type="GO" id="GO:0043190">
    <property type="term" value="C:ATP-binding cassette (ABC) transporter complex"/>
    <property type="evidence" value="ECO:0007669"/>
    <property type="project" value="InterPro"/>
</dbReference>
<feature type="domain" description="Solute-binding protein family 5" evidence="2">
    <location>
        <begin position="91"/>
        <end position="521"/>
    </location>
</feature>
<keyword evidence="1" id="KW-0732">Signal</keyword>
<sequence length="624" mass="69094">MKIRRIGALGAVVASSALVLSACEAPGGSELVEDTSVAIGWNQAFYSQNNLTSTGNAAANANILYLTNTQLFYYDEGLNVVRNEDLGTYEVIEEDPFTVQYTINEGPTWSDGAPLDAYDVFLYWAAQNDQWDNVAPEYDDEGNLINEEEVEAGVFFDSSSPGANAISQIPEISDDGQTVTFVYDQPRSDWEVVLQPSPVAAHALVDVALGEDDPAVAKQRLYDAFANNVSEDLGPISRAWNDDFNFSSLPEDERLYLSSGAYVMTAFEEGQYLTVNARDDYDWGPEARIESVTVRYSEDPLAAATALQNGEVDMISPQASVDLVATLEGIDGIQFQGTAEGTYEHVDVIFDNNGPFDAASYDGDEETARLVRQAFLLSVPRAEIMEKLVRPIQEDAVVRNSHNAVPGAPNYDELTENNGSDMFSEDDEENRQRAIELLEEAGVDTPVDVRFLYGQGNVRRENQFELISVSASQVGFNLIDEGDVMWGARLAQTTTYDASLFGWQSTNTFALNSQANYVTGGVNNFGGYSDEQMDAWWDELAVNTDPEVETELLIQIERQLFEDGFSIPIFQHPGVMAWRDEFAGASTIPLSPTIFWNFWEWDIDPEDSIEITEEPLDEADTEEE</sequence>
<dbReference type="Gene3D" id="3.90.76.10">
    <property type="entry name" value="Dipeptide-binding Protein, Domain 1"/>
    <property type="match status" value="1"/>
</dbReference>
<dbReference type="PANTHER" id="PTHR30290:SF65">
    <property type="entry name" value="MONOACYL PHOSPHATIDYLINOSITOL TETRAMANNOSIDE-BINDING PROTEIN LPQW-RELATED"/>
    <property type="match status" value="1"/>
</dbReference>
<dbReference type="InterPro" id="IPR000914">
    <property type="entry name" value="SBP_5_dom"/>
</dbReference>
<reference evidence="3 4" key="1">
    <citation type="submission" date="2013-08" db="EMBL/GenBank/DDBJ databases">
        <title>Genome sequencing of Cellulomonas bogoriensis 69B4.</title>
        <authorList>
            <person name="Chen F."/>
            <person name="Li Y."/>
            <person name="Wang G."/>
        </authorList>
    </citation>
    <scope>NUCLEOTIDE SEQUENCE [LARGE SCALE GENOMIC DNA]</scope>
    <source>
        <strain evidence="3 4">69B4</strain>
    </source>
</reference>